<dbReference type="PANTHER" id="PTHR21621">
    <property type="entry name" value="RIBOSOMAL PROTEIN S6 MODIFICATION PROTEIN"/>
    <property type="match status" value="1"/>
</dbReference>
<name>A0A919J280_9ACTN</name>
<proteinExistence type="predicted"/>
<dbReference type="Proteomes" id="UP000598174">
    <property type="component" value="Unassembled WGS sequence"/>
</dbReference>
<organism evidence="1 2">
    <name type="scientific">Paractinoplanes ferrugineus</name>
    <dbReference type="NCBI Taxonomy" id="113564"/>
    <lineage>
        <taxon>Bacteria</taxon>
        <taxon>Bacillati</taxon>
        <taxon>Actinomycetota</taxon>
        <taxon>Actinomycetes</taxon>
        <taxon>Micromonosporales</taxon>
        <taxon>Micromonosporaceae</taxon>
        <taxon>Paractinoplanes</taxon>
    </lineage>
</organism>
<dbReference type="PANTHER" id="PTHR21621:SF0">
    <property type="entry name" value="BETA-CITRYLGLUTAMATE SYNTHASE B-RELATED"/>
    <property type="match status" value="1"/>
</dbReference>
<dbReference type="RefSeq" id="WP_203819614.1">
    <property type="nucleotide sequence ID" value="NZ_BAAABP010000052.1"/>
</dbReference>
<dbReference type="GO" id="GO:0018169">
    <property type="term" value="F:ribosomal S6-glutamic acid ligase activity"/>
    <property type="evidence" value="ECO:0007669"/>
    <property type="project" value="TreeGrafter"/>
</dbReference>
<dbReference type="GO" id="GO:0009432">
    <property type="term" value="P:SOS response"/>
    <property type="evidence" value="ECO:0007669"/>
    <property type="project" value="TreeGrafter"/>
</dbReference>
<protein>
    <recommendedName>
        <fullName evidence="3">ATP-grasp domain-containing protein</fullName>
    </recommendedName>
</protein>
<dbReference type="SUPFAM" id="SSF56059">
    <property type="entry name" value="Glutathione synthetase ATP-binding domain-like"/>
    <property type="match status" value="1"/>
</dbReference>
<keyword evidence="2" id="KW-1185">Reference proteome</keyword>
<gene>
    <name evidence="1" type="ORF">Afe05nite_50050</name>
</gene>
<dbReference type="EMBL" id="BOMM01000047">
    <property type="protein sequence ID" value="GIE13165.1"/>
    <property type="molecule type" value="Genomic_DNA"/>
</dbReference>
<sequence length="296" mass="32931">MTIHVIGTDTDTTTVHFAQRAHAAGHRVEFVNLRAVVRHPWHFELDGWNGVAHLRSRAGVEHHLPGDGSYYARVVDLSPVLDPDEGPAWTRLVMGLTAFLDAARGTVVNRPSGQAHNGSKPLHEWWLARQGFLVPPSRTTSDRERILDFLDRHGPVIVKTITGVRGAAQLVDAGRFASFDASQGPVHLQRRIEGFDVRVHLVGGEAFAERIDGAVVDYRTRGADITHRPVEVPDELVVRMRSAAETMGLAFTGWDFRVDAQDRWWCLEANPMPGYDWYDRRCDGAISAALCRVLAP</sequence>
<evidence type="ECO:0000313" key="1">
    <source>
        <dbReference type="EMBL" id="GIE13165.1"/>
    </source>
</evidence>
<evidence type="ECO:0000313" key="2">
    <source>
        <dbReference type="Proteomes" id="UP000598174"/>
    </source>
</evidence>
<dbReference type="Gene3D" id="3.30.470.20">
    <property type="entry name" value="ATP-grasp fold, B domain"/>
    <property type="match status" value="1"/>
</dbReference>
<comment type="caution">
    <text evidence="1">The sequence shown here is derived from an EMBL/GenBank/DDBJ whole genome shotgun (WGS) entry which is preliminary data.</text>
</comment>
<dbReference type="GO" id="GO:0005737">
    <property type="term" value="C:cytoplasm"/>
    <property type="evidence" value="ECO:0007669"/>
    <property type="project" value="TreeGrafter"/>
</dbReference>
<dbReference type="AlphaFoldDB" id="A0A919J280"/>
<reference evidence="1" key="1">
    <citation type="submission" date="2021-01" db="EMBL/GenBank/DDBJ databases">
        <title>Whole genome shotgun sequence of Actinoplanes ferrugineus NBRC 15555.</title>
        <authorList>
            <person name="Komaki H."/>
            <person name="Tamura T."/>
        </authorList>
    </citation>
    <scope>NUCLEOTIDE SEQUENCE</scope>
    <source>
        <strain evidence="1">NBRC 15555</strain>
    </source>
</reference>
<accession>A0A919J280</accession>
<evidence type="ECO:0008006" key="3">
    <source>
        <dbReference type="Google" id="ProtNLM"/>
    </source>
</evidence>